<comment type="caution">
    <text evidence="2">The sequence shown here is derived from an EMBL/GenBank/DDBJ whole genome shotgun (WGS) entry which is preliminary data.</text>
</comment>
<dbReference type="Proteomes" id="UP000230282">
    <property type="component" value="Unassembled WGS sequence"/>
</dbReference>
<dbReference type="PROSITE" id="PS51257">
    <property type="entry name" value="PROKAR_LIPOPROTEIN"/>
    <property type="match status" value="1"/>
</dbReference>
<dbReference type="AlphaFoldDB" id="A0A2M8RT47"/>
<keyword evidence="3" id="KW-1185">Reference proteome</keyword>
<proteinExistence type="predicted"/>
<dbReference type="RefSeq" id="WP_100297605.1">
    <property type="nucleotide sequence ID" value="NZ_PHGZ01000031.1"/>
</dbReference>
<organism evidence="2 3">
    <name type="scientific">Caviibacterium pharyngocola</name>
    <dbReference type="NCBI Taxonomy" id="28159"/>
    <lineage>
        <taxon>Bacteria</taxon>
        <taxon>Pseudomonadati</taxon>
        <taxon>Pseudomonadota</taxon>
        <taxon>Gammaproteobacteria</taxon>
        <taxon>Pasteurellales</taxon>
        <taxon>Pasteurellaceae</taxon>
        <taxon>Caviibacterium</taxon>
    </lineage>
</organism>
<dbReference type="OrthoDB" id="5686057at2"/>
<gene>
    <name evidence="2" type="ORF">CVP04_11260</name>
</gene>
<reference evidence="2 3" key="1">
    <citation type="submission" date="2017-11" db="EMBL/GenBank/DDBJ databases">
        <title>Reclassification of Bisgaard taxon 5 as Caviibacterium pharyngocola gen. nov., sp. nov.</title>
        <authorList>
            <person name="Christensen H."/>
        </authorList>
    </citation>
    <scope>NUCLEOTIDE SEQUENCE [LARGE SCALE GENOMIC DNA]</scope>
    <source>
        <strain evidence="2 3">7_3</strain>
    </source>
</reference>
<keyword evidence="1" id="KW-0732">Signal</keyword>
<accession>A0A2M8RT47</accession>
<name>A0A2M8RT47_9PAST</name>
<protein>
    <recommendedName>
        <fullName evidence="4">Lipoprotein</fullName>
    </recommendedName>
</protein>
<evidence type="ECO:0000256" key="1">
    <source>
        <dbReference type="SAM" id="SignalP"/>
    </source>
</evidence>
<feature type="chain" id="PRO_5014896083" description="Lipoprotein" evidence="1">
    <location>
        <begin position="21"/>
        <end position="172"/>
    </location>
</feature>
<evidence type="ECO:0000313" key="2">
    <source>
        <dbReference type="EMBL" id="PJG82062.1"/>
    </source>
</evidence>
<feature type="signal peptide" evidence="1">
    <location>
        <begin position="1"/>
        <end position="20"/>
    </location>
</feature>
<evidence type="ECO:0000313" key="3">
    <source>
        <dbReference type="Proteomes" id="UP000230282"/>
    </source>
</evidence>
<sequence length="172" mass="19312">MLKKLSVLFFTAVLCGCSVSSYIPFMGDKKPVIDLDKDKIDQKSYATAYAATVETYRGRVNQDYDVNSFGSGANDWYLGRILVPVEQIKTNLYQGGHDSNVYAYYSGVVFAAELQNNFNRLNANCWSHIDQPSATQGIYDAMLDLQKDKVRSENDEYITQGSEQILKICTGK</sequence>
<evidence type="ECO:0008006" key="4">
    <source>
        <dbReference type="Google" id="ProtNLM"/>
    </source>
</evidence>
<dbReference type="EMBL" id="PHGZ01000031">
    <property type="protein sequence ID" value="PJG82062.1"/>
    <property type="molecule type" value="Genomic_DNA"/>
</dbReference>